<evidence type="ECO:0000313" key="2">
    <source>
        <dbReference type="EMBL" id="TWI08367.1"/>
    </source>
</evidence>
<name>V6S3Y2_9FLAO</name>
<dbReference type="Proteomes" id="UP000319848">
    <property type="component" value="Unassembled WGS sequence"/>
</dbReference>
<dbReference type="AlphaFoldDB" id="V6S3Y2"/>
<proteinExistence type="predicted"/>
<dbReference type="OrthoDB" id="6400838at2"/>
<keyword evidence="3" id="KW-1185">Reference proteome</keyword>
<sequence length="165" mass="18250">MKILPIEKLTLVSNLSKSEVLEELSSNTRPTQSLSFGSPKVENAKLFHGTIYEDSFNIKRVIDYRNSFLPEVNGKVIEKTNGTEIEIELKPVSLVMAFMIIWLGGVSFAFITALIGAITGESPLQISLIPLGMLLIGFGMLKFGFSTETEKTKNNIIKILKAKVK</sequence>
<keyword evidence="1" id="KW-1133">Transmembrane helix</keyword>
<evidence type="ECO:0000256" key="1">
    <source>
        <dbReference type="SAM" id="Phobius"/>
    </source>
</evidence>
<comment type="caution">
    <text evidence="2">The sequence shown here is derived from an EMBL/GenBank/DDBJ whole genome shotgun (WGS) entry which is preliminary data.</text>
</comment>
<dbReference type="RefSeq" id="WP_023569905.1">
    <property type="nucleotide sequence ID" value="NZ_AVBI01000010.1"/>
</dbReference>
<feature type="transmembrane region" description="Helical" evidence="1">
    <location>
        <begin position="94"/>
        <end position="118"/>
    </location>
</feature>
<dbReference type="STRING" id="1341154.FCR2A7T_07340"/>
<organism evidence="2 3">
    <name type="scientific">Flavobacterium cauense R2A-7</name>
    <dbReference type="NCBI Taxonomy" id="1341154"/>
    <lineage>
        <taxon>Bacteria</taxon>
        <taxon>Pseudomonadati</taxon>
        <taxon>Bacteroidota</taxon>
        <taxon>Flavobacteriia</taxon>
        <taxon>Flavobacteriales</taxon>
        <taxon>Flavobacteriaceae</taxon>
        <taxon>Flavobacterium</taxon>
    </lineage>
</organism>
<reference evidence="2 3" key="1">
    <citation type="journal article" date="2015" name="Stand. Genomic Sci.">
        <title>Genomic Encyclopedia of Bacterial and Archaeal Type Strains, Phase III: the genomes of soil and plant-associated and newly described type strains.</title>
        <authorList>
            <person name="Whitman W.B."/>
            <person name="Woyke T."/>
            <person name="Klenk H.P."/>
            <person name="Zhou Y."/>
            <person name="Lilburn T.G."/>
            <person name="Beck B.J."/>
            <person name="De Vos P."/>
            <person name="Vandamme P."/>
            <person name="Eisen J.A."/>
            <person name="Garrity G."/>
            <person name="Hugenholtz P."/>
            <person name="Kyrpides N.C."/>
        </authorList>
    </citation>
    <scope>NUCLEOTIDE SEQUENCE [LARGE SCALE GENOMIC DNA]</scope>
    <source>
        <strain evidence="2 3">CGMCC 1.7270</strain>
    </source>
</reference>
<gene>
    <name evidence="2" type="ORF">IP98_02787</name>
</gene>
<dbReference type="EMBL" id="VLKQ01000015">
    <property type="protein sequence ID" value="TWI08367.1"/>
    <property type="molecule type" value="Genomic_DNA"/>
</dbReference>
<feature type="transmembrane region" description="Helical" evidence="1">
    <location>
        <begin position="124"/>
        <end position="145"/>
    </location>
</feature>
<keyword evidence="1" id="KW-0812">Transmembrane</keyword>
<protein>
    <submittedName>
        <fullName evidence="2">Uncharacterized protein</fullName>
    </submittedName>
</protein>
<accession>V6S3Y2</accession>
<evidence type="ECO:0000313" key="3">
    <source>
        <dbReference type="Proteomes" id="UP000319848"/>
    </source>
</evidence>
<keyword evidence="1" id="KW-0472">Membrane</keyword>